<name>A0A553NB66_TIGCA</name>
<keyword evidence="4" id="KW-0808">Transferase</keyword>
<evidence type="ECO:0000313" key="11">
    <source>
        <dbReference type="EMBL" id="TRY62655.1"/>
    </source>
</evidence>
<feature type="compositionally biased region" description="Basic residues" evidence="7">
    <location>
        <begin position="449"/>
        <end position="458"/>
    </location>
</feature>
<comment type="function">
    <text evidence="1">E3 UFM1-protein ligase that mediates ufmylation of target proteins.</text>
</comment>
<evidence type="ECO:0000259" key="10">
    <source>
        <dbReference type="Pfam" id="PF25041"/>
    </source>
</evidence>
<comment type="caution">
    <text evidence="11">The sequence shown here is derived from an EMBL/GenBank/DDBJ whole genome shotgun (WGS) entry which is preliminary data.</text>
</comment>
<dbReference type="InterPro" id="IPR056761">
    <property type="entry name" value="Ufl1-like_C"/>
</dbReference>
<dbReference type="InterPro" id="IPR018611">
    <property type="entry name" value="Ufl1"/>
</dbReference>
<feature type="compositionally biased region" description="Basic and acidic residues" evidence="7">
    <location>
        <begin position="414"/>
        <end position="426"/>
    </location>
</feature>
<evidence type="ECO:0000256" key="1">
    <source>
        <dbReference type="ARBA" id="ARBA00003950"/>
    </source>
</evidence>
<dbReference type="Pfam" id="PF23659">
    <property type="entry name" value="UFL1"/>
    <property type="match status" value="1"/>
</dbReference>
<dbReference type="Proteomes" id="UP000318571">
    <property type="component" value="Chromosome 10"/>
</dbReference>
<accession>A0A553NB66</accession>
<dbReference type="PANTHER" id="PTHR31057:SF0">
    <property type="entry name" value="E3 UFM1-PROTEIN LIGASE 1"/>
    <property type="match status" value="1"/>
</dbReference>
<feature type="domain" description="E3 UFM1-protein ligase 1-like" evidence="9">
    <location>
        <begin position="549"/>
        <end position="671"/>
    </location>
</feature>
<reference evidence="11 12" key="1">
    <citation type="journal article" date="2018" name="Nat. Ecol. Evol.">
        <title>Genomic signatures of mitonuclear coevolution across populations of Tigriopus californicus.</title>
        <authorList>
            <person name="Barreto F.S."/>
            <person name="Watson E.T."/>
            <person name="Lima T.G."/>
            <person name="Willett C.S."/>
            <person name="Edmands S."/>
            <person name="Li W."/>
            <person name="Burton R.S."/>
        </authorList>
    </citation>
    <scope>NUCLEOTIDE SEQUENCE [LARGE SCALE GENOMIC DNA]</scope>
    <source>
        <strain evidence="11 12">San Diego</strain>
    </source>
</reference>
<feature type="domain" description="E3 UFM1-protein ligase-like C-terminal" evidence="10">
    <location>
        <begin position="677"/>
        <end position="779"/>
    </location>
</feature>
<evidence type="ECO:0000256" key="6">
    <source>
        <dbReference type="ARBA" id="ARBA00030452"/>
    </source>
</evidence>
<evidence type="ECO:0000256" key="3">
    <source>
        <dbReference type="ARBA" id="ARBA00014160"/>
    </source>
</evidence>
<dbReference type="GO" id="GO:0034976">
    <property type="term" value="P:response to endoplasmic reticulum stress"/>
    <property type="evidence" value="ECO:0007669"/>
    <property type="project" value="TreeGrafter"/>
</dbReference>
<dbReference type="InterPro" id="IPR056580">
    <property type="entry name" value="Ufl1_dom"/>
</dbReference>
<dbReference type="GO" id="GO:0032434">
    <property type="term" value="P:regulation of proteasomal ubiquitin-dependent protein catabolic process"/>
    <property type="evidence" value="ECO:0007669"/>
    <property type="project" value="TreeGrafter"/>
</dbReference>
<comment type="similarity">
    <text evidence="2">Belongs to the UFL1 family.</text>
</comment>
<evidence type="ECO:0000256" key="5">
    <source>
        <dbReference type="ARBA" id="ARBA00022786"/>
    </source>
</evidence>
<evidence type="ECO:0000313" key="12">
    <source>
        <dbReference type="Proteomes" id="UP000318571"/>
    </source>
</evidence>
<feature type="domain" description="E3 UFM1-protein ligase 1-like N-terminal" evidence="8">
    <location>
        <begin position="7"/>
        <end position="285"/>
    </location>
</feature>
<dbReference type="Pfam" id="PF25870">
    <property type="entry name" value="WHD_UFL1_5th"/>
    <property type="match status" value="1"/>
</dbReference>
<evidence type="ECO:0000259" key="8">
    <source>
        <dbReference type="Pfam" id="PF09743"/>
    </source>
</evidence>
<feature type="region of interest" description="Disordered" evidence="7">
    <location>
        <begin position="414"/>
        <end position="477"/>
    </location>
</feature>
<dbReference type="STRING" id="6832.A0A553NB66"/>
<dbReference type="GO" id="GO:0061666">
    <property type="term" value="F:UFM1 ligase activity"/>
    <property type="evidence" value="ECO:0007669"/>
    <property type="project" value="InterPro"/>
</dbReference>
<dbReference type="AlphaFoldDB" id="A0A553NB66"/>
<evidence type="ECO:0000256" key="7">
    <source>
        <dbReference type="SAM" id="MobiDB-lite"/>
    </source>
</evidence>
<dbReference type="PANTHER" id="PTHR31057">
    <property type="entry name" value="E3 UFM1-PROTEIN LIGASE 1"/>
    <property type="match status" value="1"/>
</dbReference>
<evidence type="ECO:0000259" key="9">
    <source>
        <dbReference type="Pfam" id="PF23659"/>
    </source>
</evidence>
<sequence length="795" mass="90173">MSNDWDEIRRLASDLQRAQLSGSIQRLSERNCIEIVTRLTHLGLVDVVYTTDGKEYLTPQQLHREIRDELYMARGRVSLVDLAHTLNVDFSHVEGQAQIISKQDQKVHLILGQLVDSNYMDALAEQVNEKLQLEGTMNVSTMAKEYDLPGDFIQEQIATRLGSIIEGFTDEQDPKVILTPSYVQRNKAKIRGVLSAITVPTPVASIINSYKIQEQIFFSLAEELIQNQRIFGSIVGGKRAAKATFNPQSYAKAQTRWVDDFLTQNGYLEFDALSRLGISDPAAYIRKRFKDDHLTFLSSCCLSSQVVDTIDSSIDEAFVSQNWLDLSTLLPSVLSEEDGNLMLRKILDKKKHDSSHGRKSLEYQVFGQVVLFPQNILNRIETSFDEIIKEQAQNDLQNQTYAKLLNRNSGDKFEVVENDDKMDKKEERRKKATGGKGGGGTQGRETKTKSTKKKFGKGKRNDDFSDDEDDLVSKKKGTANDAKSIQLMNRGELEKKLEAMTFLHDCPEDVFTDMASFLHPRLNEKFKSLLVELYQSSQQMSVHDRKKTHNQLQENCNTNFSLLRICDKGLSHFDNEEQERKPLKKHLFKTLCTDLLNDVFAFIRDDHDINVGTGKDLNSDQRSKILSGVPKNVGEPLQELQKALSASENVEEFLEAVEEHISAASDVYIRKADKKKDRQLVFNHRQAMLDQLEETEDPALTLHLAVTLLFQIHYGTILHASGKFVPQILGHVIQFLDADDAQIMRDFEQLVLEMITLKDADKQASIKEQMLELSPKVKSVVTSYRKSSSKAAGEM</sequence>
<organism evidence="11 12">
    <name type="scientific">Tigriopus californicus</name>
    <name type="common">Marine copepod</name>
    <dbReference type="NCBI Taxonomy" id="6832"/>
    <lineage>
        <taxon>Eukaryota</taxon>
        <taxon>Metazoa</taxon>
        <taxon>Ecdysozoa</taxon>
        <taxon>Arthropoda</taxon>
        <taxon>Crustacea</taxon>
        <taxon>Multicrustacea</taxon>
        <taxon>Hexanauplia</taxon>
        <taxon>Copepoda</taxon>
        <taxon>Harpacticoida</taxon>
        <taxon>Harpacticidae</taxon>
        <taxon>Tigriopus</taxon>
    </lineage>
</organism>
<dbReference type="OrthoDB" id="10258297at2759"/>
<dbReference type="InterPro" id="IPR056579">
    <property type="entry name" value="Ufl1_N"/>
</dbReference>
<proteinExistence type="inferred from homology"/>
<dbReference type="OMA" id="CILHASG"/>
<dbReference type="GO" id="GO:1990592">
    <property type="term" value="P:protein K69-linked ufmylation"/>
    <property type="evidence" value="ECO:0007669"/>
    <property type="project" value="TreeGrafter"/>
</dbReference>
<dbReference type="GO" id="GO:0005789">
    <property type="term" value="C:endoplasmic reticulum membrane"/>
    <property type="evidence" value="ECO:0007669"/>
    <property type="project" value="TreeGrafter"/>
</dbReference>
<keyword evidence="5" id="KW-0833">Ubl conjugation pathway</keyword>
<evidence type="ECO:0000256" key="4">
    <source>
        <dbReference type="ARBA" id="ARBA00022679"/>
    </source>
</evidence>
<evidence type="ECO:0000256" key="2">
    <source>
        <dbReference type="ARBA" id="ARBA00010789"/>
    </source>
</evidence>
<dbReference type="EMBL" id="VCGU01000458">
    <property type="protein sequence ID" value="TRY62655.1"/>
    <property type="molecule type" value="Genomic_DNA"/>
</dbReference>
<dbReference type="Pfam" id="PF25041">
    <property type="entry name" value="UFL1_C"/>
    <property type="match status" value="1"/>
</dbReference>
<gene>
    <name evidence="11" type="ORF">TCAL_00869</name>
</gene>
<dbReference type="Pfam" id="PF09743">
    <property type="entry name" value="E3_UFM1_ligase"/>
    <property type="match status" value="1"/>
</dbReference>
<keyword evidence="12" id="KW-1185">Reference proteome</keyword>
<protein>
    <recommendedName>
        <fullName evidence="3">E3 UFM1-protein ligase 1 homolog</fullName>
    </recommendedName>
    <alternativeName>
        <fullName evidence="6">E3 UFM1-protein transferase 1 homolog</fullName>
    </alternativeName>
</protein>